<proteinExistence type="predicted"/>
<evidence type="ECO:0000259" key="5">
    <source>
        <dbReference type="PROSITE" id="PS01124"/>
    </source>
</evidence>
<evidence type="ECO:0000256" key="3">
    <source>
        <dbReference type="ARBA" id="ARBA00023163"/>
    </source>
</evidence>
<protein>
    <submittedName>
        <fullName evidence="6">Helix-turn-helix domain-containing protein</fullName>
    </submittedName>
</protein>
<keyword evidence="4" id="KW-0472">Membrane</keyword>
<dbReference type="Proteomes" id="UP001596989">
    <property type="component" value="Unassembled WGS sequence"/>
</dbReference>
<dbReference type="EMBL" id="JBHTJZ010000012">
    <property type="protein sequence ID" value="MFD0959987.1"/>
    <property type="molecule type" value="Genomic_DNA"/>
</dbReference>
<dbReference type="Pfam" id="PF12833">
    <property type="entry name" value="HTH_18"/>
    <property type="match status" value="1"/>
</dbReference>
<evidence type="ECO:0000256" key="1">
    <source>
        <dbReference type="ARBA" id="ARBA00023015"/>
    </source>
</evidence>
<gene>
    <name evidence="6" type="ORF">ACFQ2I_11335</name>
</gene>
<dbReference type="Gene3D" id="1.10.10.60">
    <property type="entry name" value="Homeodomain-like"/>
    <property type="match status" value="2"/>
</dbReference>
<organism evidence="6 7">
    <name type="scientific">Paenibacillus chungangensis</name>
    <dbReference type="NCBI Taxonomy" id="696535"/>
    <lineage>
        <taxon>Bacteria</taxon>
        <taxon>Bacillati</taxon>
        <taxon>Bacillota</taxon>
        <taxon>Bacilli</taxon>
        <taxon>Bacillales</taxon>
        <taxon>Paenibacillaceae</taxon>
        <taxon>Paenibacillus</taxon>
    </lineage>
</organism>
<keyword evidence="7" id="KW-1185">Reference proteome</keyword>
<keyword evidence="2" id="KW-0238">DNA-binding</keyword>
<evidence type="ECO:0000256" key="4">
    <source>
        <dbReference type="SAM" id="Phobius"/>
    </source>
</evidence>
<feature type="transmembrane region" description="Helical" evidence="4">
    <location>
        <begin position="304"/>
        <end position="323"/>
    </location>
</feature>
<name>A0ABW3HR26_9BACL</name>
<feature type="transmembrane region" description="Helical" evidence="4">
    <location>
        <begin position="20"/>
        <end position="40"/>
    </location>
</feature>
<dbReference type="SMART" id="SM00342">
    <property type="entry name" value="HTH_ARAC"/>
    <property type="match status" value="1"/>
</dbReference>
<dbReference type="InterPro" id="IPR018062">
    <property type="entry name" value="HTH_AraC-typ_CS"/>
</dbReference>
<feature type="domain" description="HTH araC/xylS-type" evidence="5">
    <location>
        <begin position="656"/>
        <end position="754"/>
    </location>
</feature>
<dbReference type="RefSeq" id="WP_377564306.1">
    <property type="nucleotide sequence ID" value="NZ_JBHTJZ010000012.1"/>
</dbReference>
<keyword evidence="1" id="KW-0805">Transcription regulation</keyword>
<evidence type="ECO:0000313" key="7">
    <source>
        <dbReference type="Proteomes" id="UP001596989"/>
    </source>
</evidence>
<evidence type="ECO:0000256" key="2">
    <source>
        <dbReference type="ARBA" id="ARBA00023125"/>
    </source>
</evidence>
<comment type="caution">
    <text evidence="6">The sequence shown here is derived from an EMBL/GenBank/DDBJ whole genome shotgun (WGS) entry which is preliminary data.</text>
</comment>
<dbReference type="PANTHER" id="PTHR43280">
    <property type="entry name" value="ARAC-FAMILY TRANSCRIPTIONAL REGULATOR"/>
    <property type="match status" value="1"/>
</dbReference>
<dbReference type="PROSITE" id="PS01124">
    <property type="entry name" value="HTH_ARAC_FAMILY_2"/>
    <property type="match status" value="1"/>
</dbReference>
<dbReference type="PANTHER" id="PTHR43280:SF28">
    <property type="entry name" value="HTH-TYPE TRANSCRIPTIONAL ACTIVATOR RHAS"/>
    <property type="match status" value="1"/>
</dbReference>
<accession>A0ABW3HR26</accession>
<sequence>MRKSPYFSLFNHAMFRKQLLFYFITILTPVLIIVTIYIYLVADDQKVQIQQASDESLKRIANNVGNVIEQVNYFSLQLSFMNNLNVMLKDPFQANIYDYATVKEQLRNQISSNPLFYSVYIYSLQDRKVLTTNEGLFTENDFFDKAALELLNGDDNQASTVKYRSRVIKETPMDRSQEVITFYRSIPISAKIPQGMLIINVQKEIFASVIRNMSDVNSETFMILDDDNGIILAPERLNATHSRLLQIDTRQSIDGLTKIESEDGDFFANTLKLDWNGWTIVQIVPYANFKEVMQNKLFSVVKTVLIIAFVGLAISYLFAFIMYSPWLRIRETLAAFVKKADSSENEGEDEYGVVDRTIKGMIETIKQNKPILKDRLIQDLLYHNYYEKSSIELRLDQAGIRFEHAHFLMIVATADLSRPEPLEKNEKHLTLFGLIEQELQKDWRFIGTIIDNARFAYIVNVPKERLDDAFREQLVSSMTKLGQVVYGKLLVSMQFCVSDVTDMENISLSYEQVKRVLNYTPVMNKFDVLFAGDANDSSRFPYPLATQKKLIYSILELQHEKAEACIREWFDQSMIPTKHAYKKLQETIVVMMSNVMNALSQEGYEIDIISDIVDVLKCNECRNRDELCEYILMSIHRLIDYLISLKESHGLNDYVAKAITYMENRYSESLSVSDIAEHIGLSNGHLSRTFKAETGKSPMEYVTELRIQRSKDLLKNQNYTLQKIGMLVGYHDYHGFIRSFKKVEGITPSEYRKALFKN</sequence>
<keyword evidence="4" id="KW-1133">Transmembrane helix</keyword>
<keyword evidence="4" id="KW-0812">Transmembrane</keyword>
<dbReference type="SUPFAM" id="SSF46689">
    <property type="entry name" value="Homeodomain-like"/>
    <property type="match status" value="2"/>
</dbReference>
<dbReference type="InterPro" id="IPR018060">
    <property type="entry name" value="HTH_AraC"/>
</dbReference>
<keyword evidence="3" id="KW-0804">Transcription</keyword>
<evidence type="ECO:0000313" key="6">
    <source>
        <dbReference type="EMBL" id="MFD0959987.1"/>
    </source>
</evidence>
<dbReference type="PROSITE" id="PS00041">
    <property type="entry name" value="HTH_ARAC_FAMILY_1"/>
    <property type="match status" value="1"/>
</dbReference>
<reference evidence="7" key="1">
    <citation type="journal article" date="2019" name="Int. J. Syst. Evol. Microbiol.">
        <title>The Global Catalogue of Microorganisms (GCM) 10K type strain sequencing project: providing services to taxonomists for standard genome sequencing and annotation.</title>
        <authorList>
            <consortium name="The Broad Institute Genomics Platform"/>
            <consortium name="The Broad Institute Genome Sequencing Center for Infectious Disease"/>
            <person name="Wu L."/>
            <person name="Ma J."/>
        </authorList>
    </citation>
    <scope>NUCLEOTIDE SEQUENCE [LARGE SCALE GENOMIC DNA]</scope>
    <source>
        <strain evidence="7">CCUG 59129</strain>
    </source>
</reference>
<dbReference type="InterPro" id="IPR009057">
    <property type="entry name" value="Homeodomain-like_sf"/>
</dbReference>